<feature type="chain" id="PRO_5026181059" description="Single domain-containing protein" evidence="3">
    <location>
        <begin position="24"/>
        <end position="106"/>
    </location>
</feature>
<dbReference type="InParanoid" id="A0A6I8UXS8"/>
<accession>A0A6I8UXS8</accession>
<feature type="signal peptide" evidence="3">
    <location>
        <begin position="1"/>
        <end position="23"/>
    </location>
</feature>
<evidence type="ECO:0000313" key="6">
    <source>
        <dbReference type="RefSeq" id="XP_002132863.2"/>
    </source>
</evidence>
<dbReference type="AlphaFoldDB" id="A0A6I8UXS8"/>
<dbReference type="Pfam" id="PF15430">
    <property type="entry name" value="SVWC"/>
    <property type="match status" value="1"/>
</dbReference>
<evidence type="ECO:0000256" key="1">
    <source>
        <dbReference type="ARBA" id="ARBA00004613"/>
    </source>
</evidence>
<name>A0A6I8UXS8_DROPS</name>
<evidence type="ECO:0000259" key="4">
    <source>
        <dbReference type="SMART" id="SM01318"/>
    </source>
</evidence>
<organism evidence="5 6">
    <name type="scientific">Drosophila pseudoobscura pseudoobscura</name>
    <name type="common">Fruit fly</name>
    <dbReference type="NCBI Taxonomy" id="46245"/>
    <lineage>
        <taxon>Eukaryota</taxon>
        <taxon>Metazoa</taxon>
        <taxon>Ecdysozoa</taxon>
        <taxon>Arthropoda</taxon>
        <taxon>Hexapoda</taxon>
        <taxon>Insecta</taxon>
        <taxon>Pterygota</taxon>
        <taxon>Neoptera</taxon>
        <taxon>Endopterygota</taxon>
        <taxon>Diptera</taxon>
        <taxon>Brachycera</taxon>
        <taxon>Muscomorpha</taxon>
        <taxon>Ephydroidea</taxon>
        <taxon>Drosophilidae</taxon>
        <taxon>Drosophila</taxon>
        <taxon>Sophophora</taxon>
    </lineage>
</organism>
<dbReference type="GO" id="GO:0005576">
    <property type="term" value="C:extracellular region"/>
    <property type="evidence" value="ECO:0007669"/>
    <property type="project" value="UniProtKB-SubCell"/>
</dbReference>
<protein>
    <recommendedName>
        <fullName evidence="4">Single domain-containing protein</fullName>
    </recommendedName>
</protein>
<proteinExistence type="predicted"/>
<dbReference type="SMART" id="SM01318">
    <property type="entry name" value="SVWC"/>
    <property type="match status" value="1"/>
</dbReference>
<comment type="subcellular location">
    <subcellularLocation>
        <location evidence="1">Secreted</location>
    </subcellularLocation>
</comment>
<dbReference type="Proteomes" id="UP000001819">
    <property type="component" value="Chromosome 4"/>
</dbReference>
<dbReference type="PANTHER" id="PTHR39957">
    <property type="entry name" value="AT09846P1-RELATED"/>
    <property type="match status" value="1"/>
</dbReference>
<dbReference type="PANTHER" id="PTHR39957:SF1">
    <property type="entry name" value="AT09846P1-RELATED"/>
    <property type="match status" value="1"/>
</dbReference>
<keyword evidence="5" id="KW-1185">Reference proteome</keyword>
<dbReference type="RefSeq" id="XP_002132863.2">
    <property type="nucleotide sequence ID" value="XM_002132827.3"/>
</dbReference>
<feature type="domain" description="Single" evidence="4">
    <location>
        <begin position="39"/>
        <end position="105"/>
    </location>
</feature>
<dbReference type="ExpressionAtlas" id="A0A6I8UXS8">
    <property type="expression patterns" value="baseline"/>
</dbReference>
<sequence>MQLLTGIVLVIAALMLVGTQTEAAVSRGIFKDPAHPGKCVVDGLVLNDGQSARHPNMCARVVCGKNSEGQIQTCGVVGLQPKQKFGKYTAPNADYPECCNREILNA</sequence>
<dbReference type="InterPro" id="IPR029277">
    <property type="entry name" value="SVWC_dom"/>
</dbReference>
<reference evidence="6" key="1">
    <citation type="submission" date="2025-08" db="UniProtKB">
        <authorList>
            <consortium name="RefSeq"/>
        </authorList>
    </citation>
    <scope>IDENTIFICATION</scope>
    <source>
        <strain evidence="6">MV-25-SWS-2005</strain>
        <tissue evidence="6">Whole body</tissue>
    </source>
</reference>
<gene>
    <name evidence="6" type="primary">LOC6903162</name>
</gene>
<evidence type="ECO:0000256" key="2">
    <source>
        <dbReference type="ARBA" id="ARBA00022525"/>
    </source>
</evidence>
<keyword evidence="2" id="KW-0964">Secreted</keyword>
<evidence type="ECO:0000256" key="3">
    <source>
        <dbReference type="SAM" id="SignalP"/>
    </source>
</evidence>
<keyword evidence="3" id="KW-0732">Signal</keyword>
<dbReference type="InterPro" id="IPR053308">
    <property type="entry name" value="Vago-like"/>
</dbReference>
<evidence type="ECO:0000313" key="5">
    <source>
        <dbReference type="Proteomes" id="UP000001819"/>
    </source>
</evidence>
<dbReference type="KEGG" id="dpo:6903162"/>